<protein>
    <recommendedName>
        <fullName evidence="2">dTDP-4-dehydrorhamnose reductase</fullName>
        <ecNumber evidence="2">1.1.1.133</ecNumber>
    </recommendedName>
</protein>
<dbReference type="CDD" id="cd05254">
    <property type="entry name" value="dTDP_HR_like_SDR_e"/>
    <property type="match status" value="1"/>
</dbReference>
<dbReference type="NCBIfam" id="TIGR01214">
    <property type="entry name" value="rmlD"/>
    <property type="match status" value="1"/>
</dbReference>
<proteinExistence type="inferred from homology"/>
<evidence type="ECO:0000313" key="5">
    <source>
        <dbReference type="Proteomes" id="UP000743107"/>
    </source>
</evidence>
<dbReference type="SUPFAM" id="SSF51735">
    <property type="entry name" value="NAD(P)-binding Rossmann-fold domains"/>
    <property type="match status" value="1"/>
</dbReference>
<evidence type="ECO:0000256" key="1">
    <source>
        <dbReference type="ARBA" id="ARBA00010944"/>
    </source>
</evidence>
<comment type="caution">
    <text evidence="4">The sequence shown here is derived from an EMBL/GenBank/DDBJ whole genome shotgun (WGS) entry which is preliminary data.</text>
</comment>
<evidence type="ECO:0000259" key="3">
    <source>
        <dbReference type="Pfam" id="PF04321"/>
    </source>
</evidence>
<dbReference type="PANTHER" id="PTHR10491">
    <property type="entry name" value="DTDP-4-DEHYDRORHAMNOSE REDUCTASE"/>
    <property type="match status" value="1"/>
</dbReference>
<evidence type="ECO:0000256" key="2">
    <source>
        <dbReference type="RuleBase" id="RU364082"/>
    </source>
</evidence>
<dbReference type="EMBL" id="JADOFV010000003">
    <property type="protein sequence ID" value="MBF7127218.1"/>
    <property type="molecule type" value="Genomic_DNA"/>
</dbReference>
<dbReference type="Proteomes" id="UP000743107">
    <property type="component" value="Unassembled WGS sequence"/>
</dbReference>
<dbReference type="InterPro" id="IPR005913">
    <property type="entry name" value="dTDP_dehydrorham_reduct"/>
</dbReference>
<accession>A0AA40X945</accession>
<dbReference type="PANTHER" id="PTHR10491:SF4">
    <property type="entry name" value="METHIONINE ADENOSYLTRANSFERASE 2 SUBUNIT BETA"/>
    <property type="match status" value="1"/>
</dbReference>
<dbReference type="Gene3D" id="3.90.25.10">
    <property type="entry name" value="UDP-galactose 4-epimerase, domain 1"/>
    <property type="match status" value="1"/>
</dbReference>
<name>A0AA40X945_PEDPE</name>
<dbReference type="InterPro" id="IPR029903">
    <property type="entry name" value="RmlD-like-bd"/>
</dbReference>
<sequence length="280" mass="31875">MENLVIGANGQLGTELRNLFDENSIKYTATDAKELDITDRSSVMNYFEENTPKYVFHCAAFTAVDAAEEEPGEAINQKVNVEGTKNVAEATEKIGATLIYISTDYVFDGNNNEMYTENDQPNPKNEYGRAKYEGEKIVAETMSKYYTIRTSWVFGQYGKNFVFTMLNLAKTHDKLTVVNDQVGRPTWTRTLAEFMLYAVQNIPAYGLYQLSNDGECSWYEFASEILKDTEVEVLPVTSEEYPQKAYRPKHSVMDLSKTKSTGFKIIDWKEALSKFLENVD</sequence>
<dbReference type="EC" id="1.1.1.133" evidence="2"/>
<dbReference type="RefSeq" id="WP_195751395.1">
    <property type="nucleotide sequence ID" value="NZ_CP127866.1"/>
</dbReference>
<dbReference type="InterPro" id="IPR036291">
    <property type="entry name" value="NAD(P)-bd_dom_sf"/>
</dbReference>
<gene>
    <name evidence="4" type="primary">rfbD</name>
    <name evidence="4" type="ORF">ITQ97_05290</name>
</gene>
<organism evidence="4 5">
    <name type="scientific">Pediococcus pentosaceus</name>
    <dbReference type="NCBI Taxonomy" id="1255"/>
    <lineage>
        <taxon>Bacteria</taxon>
        <taxon>Bacillati</taxon>
        <taxon>Bacillota</taxon>
        <taxon>Bacilli</taxon>
        <taxon>Lactobacillales</taxon>
        <taxon>Lactobacillaceae</taxon>
        <taxon>Pediococcus</taxon>
    </lineage>
</organism>
<comment type="pathway">
    <text evidence="2">Carbohydrate biosynthesis; dTDP-L-rhamnose biosynthesis.</text>
</comment>
<comment type="function">
    <text evidence="2">Catalyzes the reduction of dTDP-6-deoxy-L-lyxo-4-hexulose to yield dTDP-L-rhamnose.</text>
</comment>
<dbReference type="GO" id="GO:0008831">
    <property type="term" value="F:dTDP-4-dehydrorhamnose reductase activity"/>
    <property type="evidence" value="ECO:0007669"/>
    <property type="project" value="UniProtKB-EC"/>
</dbReference>
<feature type="domain" description="RmlD-like substrate binding" evidence="3">
    <location>
        <begin position="2"/>
        <end position="279"/>
    </location>
</feature>
<reference evidence="4" key="1">
    <citation type="submission" date="2020-11" db="EMBL/GenBank/DDBJ databases">
        <title>Antibiotic susceptibility profiles of Pediococcus pentosaceus from various origins and their implications for the safety assessment of strains with food-technology applications.</title>
        <authorList>
            <person name="Shani N."/>
            <person name="Oberhaensli S."/>
            <person name="Arias E."/>
        </authorList>
    </citation>
    <scope>NUCLEOTIDE SEQUENCE</scope>
    <source>
        <strain evidence="4">FAM 19164</strain>
    </source>
</reference>
<dbReference type="GO" id="GO:0005829">
    <property type="term" value="C:cytosol"/>
    <property type="evidence" value="ECO:0007669"/>
    <property type="project" value="TreeGrafter"/>
</dbReference>
<dbReference type="Pfam" id="PF04321">
    <property type="entry name" value="RmlD_sub_bind"/>
    <property type="match status" value="1"/>
</dbReference>
<comment type="similarity">
    <text evidence="1 2">Belongs to the dTDP-4-dehydrorhamnose reductase family.</text>
</comment>
<dbReference type="GO" id="GO:0019305">
    <property type="term" value="P:dTDP-rhamnose biosynthetic process"/>
    <property type="evidence" value="ECO:0007669"/>
    <property type="project" value="TreeGrafter"/>
</dbReference>
<keyword evidence="2" id="KW-0521">NADP</keyword>
<keyword evidence="2 4" id="KW-0560">Oxidoreductase</keyword>
<dbReference type="Gene3D" id="3.40.50.720">
    <property type="entry name" value="NAD(P)-binding Rossmann-like Domain"/>
    <property type="match status" value="1"/>
</dbReference>
<dbReference type="AlphaFoldDB" id="A0AA40X945"/>
<evidence type="ECO:0000313" key="4">
    <source>
        <dbReference type="EMBL" id="MBF7127218.1"/>
    </source>
</evidence>